<keyword evidence="2" id="KW-1185">Reference proteome</keyword>
<dbReference type="WBParaSite" id="MhA1_Contig1690.frz3.gene1">
    <property type="protein sequence ID" value="MhA1_Contig1690.frz3.gene1"/>
    <property type="gene ID" value="MhA1_Contig1690.frz3.gene1"/>
</dbReference>
<protein>
    <submittedName>
        <fullName evidence="3">Uncharacterized protein</fullName>
    </submittedName>
</protein>
<proteinExistence type="predicted"/>
<name>A0A1I8B8S7_MELHA</name>
<accession>A0A1I8B8S7</accession>
<keyword evidence="1" id="KW-0175">Coiled coil</keyword>
<sequence>LSQSSSTVSFTANYLQSRVISTDVGVRLSKLYEILKVKNLEEFNQKLEELAKNNNEKNKIIQKLKESFIQWEEFLLELDKELELLAGPEKRSELGKNGNDIQLISHLSRLAQNNSLLSYLQSSSYSLMFLEVVSSFAVQECYEHVKKMFDSLKEFNKLGCDILLLTQRPTTGGGGFLKLIGMPFRILLNESESMKQILMHRQSALSMAGIRALHIYTEFLCNDQPLEITSSSNKNGKVEEGEFCYSIQKQQSGCILLNREGQILYSYLCTDSSDWPDVEILLEQVKLNQIRRPSTAKSSQQQSSQLTISTEILVSDCLENNQNNNQINTNNLIENSEIAVNKRKCCIIN</sequence>
<reference evidence="3" key="1">
    <citation type="submission" date="2016-11" db="UniProtKB">
        <authorList>
            <consortium name="WormBaseParasite"/>
        </authorList>
    </citation>
    <scope>IDENTIFICATION</scope>
</reference>
<evidence type="ECO:0000256" key="1">
    <source>
        <dbReference type="SAM" id="Coils"/>
    </source>
</evidence>
<evidence type="ECO:0000313" key="2">
    <source>
        <dbReference type="Proteomes" id="UP000095281"/>
    </source>
</evidence>
<dbReference type="Proteomes" id="UP000095281">
    <property type="component" value="Unplaced"/>
</dbReference>
<dbReference type="AlphaFoldDB" id="A0A1I8B8S7"/>
<organism evidence="2 3">
    <name type="scientific">Meloidogyne hapla</name>
    <name type="common">Root-knot nematode worm</name>
    <dbReference type="NCBI Taxonomy" id="6305"/>
    <lineage>
        <taxon>Eukaryota</taxon>
        <taxon>Metazoa</taxon>
        <taxon>Ecdysozoa</taxon>
        <taxon>Nematoda</taxon>
        <taxon>Chromadorea</taxon>
        <taxon>Rhabditida</taxon>
        <taxon>Tylenchina</taxon>
        <taxon>Tylenchomorpha</taxon>
        <taxon>Tylenchoidea</taxon>
        <taxon>Meloidogynidae</taxon>
        <taxon>Meloidogyninae</taxon>
        <taxon>Meloidogyne</taxon>
    </lineage>
</organism>
<dbReference type="OMA" id="YLMAEEQ"/>
<evidence type="ECO:0000313" key="3">
    <source>
        <dbReference type="WBParaSite" id="MhA1_Contig1690.frz3.gene1"/>
    </source>
</evidence>
<feature type="coiled-coil region" evidence="1">
    <location>
        <begin position="37"/>
        <end position="67"/>
    </location>
</feature>